<keyword evidence="1" id="KW-0472">Membrane</keyword>
<proteinExistence type="predicted"/>
<evidence type="ECO:0000313" key="3">
    <source>
        <dbReference type="EMBL" id="MCC9036769.1"/>
    </source>
</evidence>
<dbReference type="RefSeq" id="WP_191180677.1">
    <property type="nucleotide sequence ID" value="NZ_JACXXP010000027.1"/>
</dbReference>
<protein>
    <recommendedName>
        <fullName evidence="6">DUF4140 domain-containing protein</fullName>
    </recommendedName>
</protein>
<dbReference type="EMBL" id="JAJJML010000001">
    <property type="protein sequence ID" value="MCC9036769.1"/>
    <property type="molecule type" value="Genomic_DNA"/>
</dbReference>
<comment type="caution">
    <text evidence="3">The sequence shown here is derived from an EMBL/GenBank/DDBJ whole genome shotgun (WGS) entry which is preliminary data.</text>
</comment>
<keyword evidence="1" id="KW-1133">Transmembrane helix</keyword>
<dbReference type="Proteomes" id="UP001107960">
    <property type="component" value="Unassembled WGS sequence"/>
</dbReference>
<organism evidence="3 5">
    <name type="scientific">Chryseobacterium muglaense</name>
    <dbReference type="NCBI Taxonomy" id="2893752"/>
    <lineage>
        <taxon>Bacteria</taxon>
        <taxon>Pseudomonadati</taxon>
        <taxon>Bacteroidota</taxon>
        <taxon>Flavobacteriia</taxon>
        <taxon>Flavobacteriales</taxon>
        <taxon>Weeksellaceae</taxon>
        <taxon>Chryseobacterium group</taxon>
        <taxon>Chryseobacterium</taxon>
    </lineage>
</organism>
<evidence type="ECO:0000313" key="2">
    <source>
        <dbReference type="EMBL" id="MBD3906259.1"/>
    </source>
</evidence>
<dbReference type="EMBL" id="JACXXP010000027">
    <property type="protein sequence ID" value="MBD3906259.1"/>
    <property type="molecule type" value="Genomic_DNA"/>
</dbReference>
<gene>
    <name evidence="2" type="ORF">IEW27_16870</name>
    <name evidence="3" type="ORF">LNP80_21405</name>
</gene>
<evidence type="ECO:0000313" key="4">
    <source>
        <dbReference type="Proteomes" id="UP000603715"/>
    </source>
</evidence>
<reference evidence="4" key="2">
    <citation type="submission" date="2023-07" db="EMBL/GenBank/DDBJ databases">
        <title>Description of novel Chryseobacterium sp. strain C-2.</title>
        <authorList>
            <person name="Saticioglu I.B."/>
        </authorList>
    </citation>
    <scope>NUCLEOTIDE SEQUENCE [LARGE SCALE GENOMIC DNA]</scope>
    <source>
        <strain evidence="4">C-2</strain>
    </source>
</reference>
<keyword evidence="4" id="KW-1185">Reference proteome</keyword>
<evidence type="ECO:0000313" key="5">
    <source>
        <dbReference type="Proteomes" id="UP001107960"/>
    </source>
</evidence>
<keyword evidence="1" id="KW-0812">Transmembrane</keyword>
<evidence type="ECO:0008006" key="6">
    <source>
        <dbReference type="Google" id="ProtNLM"/>
    </source>
</evidence>
<accession>A0A9Q3UX77</accession>
<reference evidence="3" key="1">
    <citation type="submission" date="2021-11" db="EMBL/GenBank/DDBJ databases">
        <title>Description of novel Chryseobacterium species.</title>
        <authorList>
            <person name="Saticioglu I.B."/>
            <person name="Ay H."/>
            <person name="Altun S."/>
            <person name="Duman M."/>
        </authorList>
    </citation>
    <scope>NUCLEOTIDE SEQUENCE</scope>
    <source>
        <strain evidence="3">C-39</strain>
    </source>
</reference>
<name>A0A9Q3UX77_9FLAO</name>
<dbReference type="AlphaFoldDB" id="A0A9Q3UX77"/>
<sequence>MEKTHLSSLLLKKLITQHLIYFRCIFLLLLVPISTCAQSPIIHISTGTVTVGLGIEVASKQDSIPVFVSNGATIINAQELKNVEFKHEKNKIKYAKTPAKAVNQNVTQKVSKKLTPKKEEFQFVKESKSNEVFVRSQQKVSLILTSNQEIQNAYLVLESKFLLSFFCLKSKILSREQCIVIDKIFINLKDRGPPSLCLNQKIKQISILT</sequence>
<feature type="transmembrane region" description="Helical" evidence="1">
    <location>
        <begin position="20"/>
        <end position="41"/>
    </location>
</feature>
<evidence type="ECO:0000256" key="1">
    <source>
        <dbReference type="SAM" id="Phobius"/>
    </source>
</evidence>
<reference evidence="2" key="3">
    <citation type="submission" date="2024-05" db="EMBL/GenBank/DDBJ databases">
        <title>Description of novel Chryseobacterium sp. strain C-2.</title>
        <authorList>
            <person name="Saticioglu I.B."/>
        </authorList>
    </citation>
    <scope>NUCLEOTIDE SEQUENCE</scope>
    <source>
        <strain evidence="2">C-2</strain>
    </source>
</reference>
<dbReference type="Proteomes" id="UP000603715">
    <property type="component" value="Unassembled WGS sequence"/>
</dbReference>